<dbReference type="Pfam" id="PF05380">
    <property type="entry name" value="Peptidase_A17"/>
    <property type="match status" value="1"/>
</dbReference>
<keyword evidence="3" id="KW-1185">Reference proteome</keyword>
<dbReference type="SUPFAM" id="SSF53098">
    <property type="entry name" value="Ribonuclease H-like"/>
    <property type="match status" value="1"/>
</dbReference>
<dbReference type="GO" id="GO:0003676">
    <property type="term" value="F:nucleic acid binding"/>
    <property type="evidence" value="ECO:0007669"/>
    <property type="project" value="InterPro"/>
</dbReference>
<dbReference type="InterPro" id="IPR012337">
    <property type="entry name" value="RNaseH-like_sf"/>
</dbReference>
<dbReference type="EMBL" id="CAXKWB010051035">
    <property type="protein sequence ID" value="CAL4170744.1"/>
    <property type="molecule type" value="Genomic_DNA"/>
</dbReference>
<evidence type="ECO:0000313" key="3">
    <source>
        <dbReference type="Proteomes" id="UP001497623"/>
    </source>
</evidence>
<sequence>MLRNAEYGRMMIKAFKAFVDDDIVERVDPAIPNDNVKYYMPFRGIIKKESSTTSCRMVMDASSKQSASDISLNQALYQGPNLTLDLAICLLQFMLGEYGVVADIEKAFLRILIAASDKDALRFFWFEDPFQYNSKLVVYRFKAVIFGGVCSPFHLAAVLQKLISDECKSLYVKDALLQGTYVDNVVHANDSEQQLVHFFQTSRELLQKGNFNLRKWSSNSPRLMAIARASNVAEESRIVKVLGLFWNLDTDRYLYNTNFEWNKKFNKRSVLQFANRVFDPLGLLTPITIRKRLFLQKLWRKKLHWEANFEFVDDFKDEWLSLVQETHIAVTSSFERNAFFTKDTEFHVFSDASKEAYGAVIYARTPPSTECPKGNVHLTFAKGKVAPLDGKQTVPKLELSGATVGARQVPFITKAWMLKDTHTFHFWCDAKVVLYWLSQYNIKNVYVHNRVKDIRCLYSPKNTTVRYVPTAQNPADIITKVQKSKDFVANSEWWNGPKWLLDKGNWPITEKYDMYPEGVVDTVINAFPVAIINVGLTSIIQFFSKFKFEKSLRMLSYLLRAFGYSRRTLDMVEEYSKDSVCKEELDRAKLVAIKIMQRDMFVPELQILKENKEVTKGPCRKWHLYLDSDGIIRCKGRLLNPLEPRSKHNPILVHGKHPFVEGFIAYRHKHSNCSSRSYTLHKVRREMHGPSLTVAVNKIVRQCNACRILRARHYDYPEMPALPNSRLAAEKPFAICGVDYSGPHNVKFGRGRKKVWIALFTCMVSRAVHLETVPDLTSEAFLQALQKLAWHKGTPRVLMSDNATTFVRANKLLMEIHDTQVVKDSLAIKGIAWTFTPTRAPWFGAVYERLIGVLKKELIKLIGNSLITLHEMNCHLAEVEYIINSRPLIKVGQAEVVTPNNILTGRNDEEDSILTVLETKEVIEEALKAKKNLPKLSQNTLQRKNTFWQCFQRQYLESIKFSQHTSRSKGSNLTPAEGDLVIMHSHDPRIHWRKAIVIKPIASEDGEIRKCLVKTSTGQTIRATNHLYPLEINVEDCIDFNKEISKMESNDFEGFSVDTDSPRVNKALKLKEILANTTADSDSD</sequence>
<dbReference type="PANTHER" id="PTHR47331:SF1">
    <property type="entry name" value="GAG-LIKE PROTEIN"/>
    <property type="match status" value="1"/>
</dbReference>
<dbReference type="Pfam" id="PF18701">
    <property type="entry name" value="DUF5641"/>
    <property type="match status" value="1"/>
</dbReference>
<protein>
    <recommendedName>
        <fullName evidence="1">Integrase catalytic domain-containing protein</fullName>
    </recommendedName>
</protein>
<dbReference type="Proteomes" id="UP001497623">
    <property type="component" value="Unassembled WGS sequence"/>
</dbReference>
<gene>
    <name evidence="2" type="ORF">MNOR_LOCUS34035</name>
</gene>
<dbReference type="InterPro" id="IPR008042">
    <property type="entry name" value="Retrotrans_Pao"/>
</dbReference>
<dbReference type="InterPro" id="IPR001584">
    <property type="entry name" value="Integrase_cat-core"/>
</dbReference>
<dbReference type="GO" id="GO:0015074">
    <property type="term" value="P:DNA integration"/>
    <property type="evidence" value="ECO:0007669"/>
    <property type="project" value="InterPro"/>
</dbReference>
<name>A0AAV2SAP4_MEGNR</name>
<dbReference type="PANTHER" id="PTHR47331">
    <property type="entry name" value="PHD-TYPE DOMAIN-CONTAINING PROTEIN"/>
    <property type="match status" value="1"/>
</dbReference>
<dbReference type="GO" id="GO:0042575">
    <property type="term" value="C:DNA polymerase complex"/>
    <property type="evidence" value="ECO:0007669"/>
    <property type="project" value="UniProtKB-ARBA"/>
</dbReference>
<reference evidence="2 3" key="1">
    <citation type="submission" date="2024-05" db="EMBL/GenBank/DDBJ databases">
        <authorList>
            <person name="Wallberg A."/>
        </authorList>
    </citation>
    <scope>NUCLEOTIDE SEQUENCE [LARGE SCALE GENOMIC DNA]</scope>
</reference>
<dbReference type="GO" id="GO:0071897">
    <property type="term" value="P:DNA biosynthetic process"/>
    <property type="evidence" value="ECO:0007669"/>
    <property type="project" value="UniProtKB-ARBA"/>
</dbReference>
<organism evidence="2 3">
    <name type="scientific">Meganyctiphanes norvegica</name>
    <name type="common">Northern krill</name>
    <name type="synonym">Thysanopoda norvegica</name>
    <dbReference type="NCBI Taxonomy" id="48144"/>
    <lineage>
        <taxon>Eukaryota</taxon>
        <taxon>Metazoa</taxon>
        <taxon>Ecdysozoa</taxon>
        <taxon>Arthropoda</taxon>
        <taxon>Crustacea</taxon>
        <taxon>Multicrustacea</taxon>
        <taxon>Malacostraca</taxon>
        <taxon>Eumalacostraca</taxon>
        <taxon>Eucarida</taxon>
        <taxon>Euphausiacea</taxon>
        <taxon>Euphausiidae</taxon>
        <taxon>Meganyctiphanes</taxon>
    </lineage>
</organism>
<accession>A0AAV2SAP4</accession>
<dbReference type="InterPro" id="IPR043502">
    <property type="entry name" value="DNA/RNA_pol_sf"/>
</dbReference>
<dbReference type="PROSITE" id="PS50994">
    <property type="entry name" value="INTEGRASE"/>
    <property type="match status" value="1"/>
</dbReference>
<evidence type="ECO:0000313" key="2">
    <source>
        <dbReference type="EMBL" id="CAL4170744.1"/>
    </source>
</evidence>
<dbReference type="SUPFAM" id="SSF56672">
    <property type="entry name" value="DNA/RNA polymerases"/>
    <property type="match status" value="1"/>
</dbReference>
<dbReference type="InterPro" id="IPR040676">
    <property type="entry name" value="DUF5641"/>
</dbReference>
<dbReference type="Gene3D" id="3.30.420.10">
    <property type="entry name" value="Ribonuclease H-like superfamily/Ribonuclease H"/>
    <property type="match status" value="1"/>
</dbReference>
<proteinExistence type="predicted"/>
<comment type="caution">
    <text evidence="2">The sequence shown here is derived from an EMBL/GenBank/DDBJ whole genome shotgun (WGS) entry which is preliminary data.</text>
</comment>
<feature type="domain" description="Integrase catalytic" evidence="1">
    <location>
        <begin position="728"/>
        <end position="907"/>
    </location>
</feature>
<evidence type="ECO:0000259" key="1">
    <source>
        <dbReference type="PROSITE" id="PS50994"/>
    </source>
</evidence>
<dbReference type="InterPro" id="IPR036397">
    <property type="entry name" value="RNaseH_sf"/>
</dbReference>
<dbReference type="AlphaFoldDB" id="A0AAV2SAP4"/>